<feature type="compositionally biased region" description="Basic and acidic residues" evidence="1">
    <location>
        <begin position="208"/>
        <end position="220"/>
    </location>
</feature>
<evidence type="ECO:0000313" key="3">
    <source>
        <dbReference type="EMBL" id="OAE35526.1"/>
    </source>
</evidence>
<evidence type="ECO:0000313" key="4">
    <source>
        <dbReference type="Proteomes" id="UP000077202"/>
    </source>
</evidence>
<evidence type="ECO:0000256" key="1">
    <source>
        <dbReference type="SAM" id="MobiDB-lite"/>
    </source>
</evidence>
<evidence type="ECO:0000256" key="2">
    <source>
        <dbReference type="SAM" id="Phobius"/>
    </source>
</evidence>
<feature type="transmembrane region" description="Helical" evidence="2">
    <location>
        <begin position="107"/>
        <end position="128"/>
    </location>
</feature>
<sequence length="252" mass="28323">MHRTAAVQLLKPEHVPQACDFLTLMINGKSQRVPALVLCEDEFMVLIDLRAEAIGNELGRTPAREAVVEGECWQREIWGLDGHDIFRACYELRQDLYRQVPVLPNPLVVAVVGFISCPLALLIGLKYASHQTQRRPMLPRPKLQTMACEGNRASVSVFRVHPSWLAHSLDLQESVTGKGSASRLGGYYKINRNQIFRSTYVLHQTGSDQDKGYVKSKGSENRNGTEQIHPPSCGDRHCRKRIELHAVPCSML</sequence>
<name>A0A176WT96_MARPO</name>
<accession>A0A176WT96</accession>
<keyword evidence="4" id="KW-1185">Reference proteome</keyword>
<organism evidence="3 4">
    <name type="scientific">Marchantia polymorpha subsp. ruderalis</name>
    <dbReference type="NCBI Taxonomy" id="1480154"/>
    <lineage>
        <taxon>Eukaryota</taxon>
        <taxon>Viridiplantae</taxon>
        <taxon>Streptophyta</taxon>
        <taxon>Embryophyta</taxon>
        <taxon>Marchantiophyta</taxon>
        <taxon>Marchantiopsida</taxon>
        <taxon>Marchantiidae</taxon>
        <taxon>Marchantiales</taxon>
        <taxon>Marchantiaceae</taxon>
        <taxon>Marchantia</taxon>
    </lineage>
</organism>
<keyword evidence="2" id="KW-1133">Transmembrane helix</keyword>
<dbReference type="AlphaFoldDB" id="A0A176WT96"/>
<proteinExistence type="predicted"/>
<gene>
    <name evidence="3" type="ORF">AXG93_2782s1100</name>
</gene>
<protein>
    <submittedName>
        <fullName evidence="3">Uncharacterized protein</fullName>
    </submittedName>
</protein>
<comment type="caution">
    <text evidence="3">The sequence shown here is derived from an EMBL/GenBank/DDBJ whole genome shotgun (WGS) entry which is preliminary data.</text>
</comment>
<keyword evidence="2" id="KW-0812">Transmembrane</keyword>
<feature type="region of interest" description="Disordered" evidence="1">
    <location>
        <begin position="208"/>
        <end position="231"/>
    </location>
</feature>
<dbReference type="Proteomes" id="UP000077202">
    <property type="component" value="Unassembled WGS sequence"/>
</dbReference>
<reference evidence="3" key="1">
    <citation type="submission" date="2016-03" db="EMBL/GenBank/DDBJ databases">
        <title>Mechanisms controlling the formation of the plant cell surface in tip-growing cells are functionally conserved among land plants.</title>
        <authorList>
            <person name="Honkanen S."/>
            <person name="Jones V.A."/>
            <person name="Morieri G."/>
            <person name="Champion C."/>
            <person name="Hetherington A.J."/>
            <person name="Kelly S."/>
            <person name="Saint-Marcoux D."/>
            <person name="Proust H."/>
            <person name="Prescott H."/>
            <person name="Dolan L."/>
        </authorList>
    </citation>
    <scope>NUCLEOTIDE SEQUENCE [LARGE SCALE GENOMIC DNA]</scope>
    <source>
        <tissue evidence="3">Whole gametophyte</tissue>
    </source>
</reference>
<keyword evidence="2" id="KW-0472">Membrane</keyword>
<dbReference type="EMBL" id="LVLJ01000161">
    <property type="protein sequence ID" value="OAE35526.1"/>
    <property type="molecule type" value="Genomic_DNA"/>
</dbReference>